<dbReference type="GO" id="GO:0016811">
    <property type="term" value="F:hydrolase activity, acting on carbon-nitrogen (but not peptide) bonds, in linear amides"/>
    <property type="evidence" value="ECO:0007669"/>
    <property type="project" value="TreeGrafter"/>
</dbReference>
<sequence length="209" mass="24261">MNKPDKILVLSPHPDDGEIGCGGTIARFVREGKQIVHILFSPAEKIGSKIISKHIRWREFDQSNELLGVHQACRPIAYEHRNLALHRSRMLDFLVGLRRQTAFDAVFMPCLHDIHQDHAVVAHEALRVFKGIDIFCYEMPWNNLNFNTQCFIKIEEQDLRKKIQALSFYETQQHKAYMNPKFIESWAITRGVQCGSVYAEAFENIKRII</sequence>
<organism evidence="1">
    <name type="scientific">marine sediment metagenome</name>
    <dbReference type="NCBI Taxonomy" id="412755"/>
    <lineage>
        <taxon>unclassified sequences</taxon>
        <taxon>metagenomes</taxon>
        <taxon>ecological metagenomes</taxon>
    </lineage>
</organism>
<dbReference type="PANTHER" id="PTHR12993">
    <property type="entry name" value="N-ACETYLGLUCOSAMINYL-PHOSPHATIDYLINOSITOL DE-N-ACETYLASE-RELATED"/>
    <property type="match status" value="1"/>
</dbReference>
<dbReference type="SUPFAM" id="SSF102588">
    <property type="entry name" value="LmbE-like"/>
    <property type="match status" value="1"/>
</dbReference>
<dbReference type="AlphaFoldDB" id="X1AX42"/>
<proteinExistence type="predicted"/>
<gene>
    <name evidence="1" type="ORF">S01H4_07763</name>
</gene>
<evidence type="ECO:0008006" key="2">
    <source>
        <dbReference type="Google" id="ProtNLM"/>
    </source>
</evidence>
<dbReference type="PANTHER" id="PTHR12993:SF11">
    <property type="entry name" value="N-ACETYLGLUCOSAMINYL-PHOSPHATIDYLINOSITOL DE-N-ACETYLASE"/>
    <property type="match status" value="1"/>
</dbReference>
<protein>
    <recommendedName>
        <fullName evidence="2">LmbE family protein</fullName>
    </recommendedName>
</protein>
<accession>X1AX42</accession>
<dbReference type="InterPro" id="IPR024078">
    <property type="entry name" value="LmbE-like_dom_sf"/>
</dbReference>
<reference evidence="1" key="1">
    <citation type="journal article" date="2014" name="Front. Microbiol.">
        <title>High frequency of phylogenetically diverse reductive dehalogenase-homologous genes in deep subseafloor sedimentary metagenomes.</title>
        <authorList>
            <person name="Kawai M."/>
            <person name="Futagami T."/>
            <person name="Toyoda A."/>
            <person name="Takaki Y."/>
            <person name="Nishi S."/>
            <person name="Hori S."/>
            <person name="Arai W."/>
            <person name="Tsubouchi T."/>
            <person name="Morono Y."/>
            <person name="Uchiyama I."/>
            <person name="Ito T."/>
            <person name="Fujiyama A."/>
            <person name="Inagaki F."/>
            <person name="Takami H."/>
        </authorList>
    </citation>
    <scope>NUCLEOTIDE SEQUENCE</scope>
    <source>
        <strain evidence="1">Expedition CK06-06</strain>
    </source>
</reference>
<comment type="caution">
    <text evidence="1">The sequence shown here is derived from an EMBL/GenBank/DDBJ whole genome shotgun (WGS) entry which is preliminary data.</text>
</comment>
<dbReference type="Gene3D" id="3.40.50.10320">
    <property type="entry name" value="LmbE-like"/>
    <property type="match status" value="1"/>
</dbReference>
<dbReference type="Pfam" id="PF02585">
    <property type="entry name" value="PIG-L"/>
    <property type="match status" value="1"/>
</dbReference>
<evidence type="ECO:0000313" key="1">
    <source>
        <dbReference type="EMBL" id="GAG64341.1"/>
    </source>
</evidence>
<name>X1AX42_9ZZZZ</name>
<dbReference type="InterPro" id="IPR003737">
    <property type="entry name" value="GlcNAc_PI_deacetylase-related"/>
</dbReference>
<dbReference type="EMBL" id="BART01002579">
    <property type="protein sequence ID" value="GAG64341.1"/>
    <property type="molecule type" value="Genomic_DNA"/>
</dbReference>